<evidence type="ECO:0000313" key="3">
    <source>
        <dbReference type="Proteomes" id="UP000629619"/>
    </source>
</evidence>
<dbReference type="GO" id="GO:0008168">
    <property type="term" value="F:methyltransferase activity"/>
    <property type="evidence" value="ECO:0007669"/>
    <property type="project" value="UniProtKB-KW"/>
</dbReference>
<keyword evidence="2" id="KW-0808">Transferase</keyword>
<dbReference type="InterPro" id="IPR029063">
    <property type="entry name" value="SAM-dependent_MTases_sf"/>
</dbReference>
<dbReference type="Gene3D" id="3.40.50.150">
    <property type="entry name" value="Vaccinia Virus protein VP39"/>
    <property type="match status" value="1"/>
</dbReference>
<dbReference type="AlphaFoldDB" id="A0A919NAQ9"/>
<dbReference type="GO" id="GO:0032259">
    <property type="term" value="P:methylation"/>
    <property type="evidence" value="ECO:0007669"/>
    <property type="project" value="UniProtKB-KW"/>
</dbReference>
<protein>
    <submittedName>
        <fullName evidence="2">Methyltransferase</fullName>
    </submittedName>
</protein>
<dbReference type="Proteomes" id="UP000629619">
    <property type="component" value="Unassembled WGS sequence"/>
</dbReference>
<keyword evidence="2" id="KW-0489">Methyltransferase</keyword>
<evidence type="ECO:0000313" key="2">
    <source>
        <dbReference type="EMBL" id="GIF07355.1"/>
    </source>
</evidence>
<accession>A0A919NAQ9</accession>
<dbReference type="Pfam" id="PF13649">
    <property type="entry name" value="Methyltransf_25"/>
    <property type="match status" value="1"/>
</dbReference>
<dbReference type="CDD" id="cd02440">
    <property type="entry name" value="AdoMet_MTases"/>
    <property type="match status" value="1"/>
</dbReference>
<dbReference type="SUPFAM" id="SSF53335">
    <property type="entry name" value="S-adenosyl-L-methionine-dependent methyltransferases"/>
    <property type="match status" value="1"/>
</dbReference>
<dbReference type="EMBL" id="BOMW01000047">
    <property type="protein sequence ID" value="GIF07355.1"/>
    <property type="molecule type" value="Genomic_DNA"/>
</dbReference>
<proteinExistence type="predicted"/>
<dbReference type="PANTHER" id="PTHR43591">
    <property type="entry name" value="METHYLTRANSFERASE"/>
    <property type="match status" value="1"/>
</dbReference>
<reference evidence="2" key="1">
    <citation type="submission" date="2021-01" db="EMBL/GenBank/DDBJ databases">
        <title>Whole genome shotgun sequence of Actinoplanes siamensis NBRC 109076.</title>
        <authorList>
            <person name="Komaki H."/>
            <person name="Tamura T."/>
        </authorList>
    </citation>
    <scope>NUCLEOTIDE SEQUENCE</scope>
    <source>
        <strain evidence="2">NBRC 109076</strain>
    </source>
</reference>
<keyword evidence="3" id="KW-1185">Reference proteome</keyword>
<gene>
    <name evidence="2" type="ORF">Asi03nite_48930</name>
</gene>
<organism evidence="2 3">
    <name type="scientific">Actinoplanes siamensis</name>
    <dbReference type="NCBI Taxonomy" id="1223317"/>
    <lineage>
        <taxon>Bacteria</taxon>
        <taxon>Bacillati</taxon>
        <taxon>Actinomycetota</taxon>
        <taxon>Actinomycetes</taxon>
        <taxon>Micromonosporales</taxon>
        <taxon>Micromonosporaceae</taxon>
        <taxon>Actinoplanes</taxon>
    </lineage>
</organism>
<evidence type="ECO:0000259" key="1">
    <source>
        <dbReference type="Pfam" id="PF13649"/>
    </source>
</evidence>
<name>A0A919NAQ9_9ACTN</name>
<feature type="domain" description="Methyltransferase" evidence="1">
    <location>
        <begin position="70"/>
        <end position="166"/>
    </location>
</feature>
<dbReference type="InterPro" id="IPR041698">
    <property type="entry name" value="Methyltransf_25"/>
</dbReference>
<comment type="caution">
    <text evidence="2">The sequence shown here is derived from an EMBL/GenBank/DDBJ whole genome shotgun (WGS) entry which is preliminary data.</text>
</comment>
<sequence length="272" mass="30317">MPLWAELSSLGQVTVDLFDASAMYDDDYLHFFAGPPAKVTHGPAVPTDHGGSPTADRLWRLLDLEPGMSVLDVGCGHGSLANALAGRGCQVTGLDFSTVFLERARSDATAQGVDVDYRAGDMRELPREWTGRFDRLVNWSTAFGYFDDPTNRRVLAEMARVLRPGGRLAMDLDNQIRFLTSWTPSRVTVAKENGDMLVDRHRLDALTGRFEVERTVIRDGTVRTLTFLKRLFGFPELRDWCVAAGFGEVSAYGEDERPLTAEHHRMVIRAVK</sequence>